<keyword evidence="9" id="KW-1185">Reference proteome</keyword>
<comment type="similarity">
    <text evidence="2">Belongs to the nitronate monooxygenase family. NMO class I subfamily.</text>
</comment>
<dbReference type="InterPro" id="IPR013785">
    <property type="entry name" value="Aldolase_TIM"/>
</dbReference>
<sequence length="334" mass="36376">MSLPGIERLKGYVNLPIIMAPMFLVSNTNMVINACKSGILGSFPALNARTEETLDNWMKEINEELKAYETIMPDKKVAPWAVNFIAHRTNKRYREDLGLIKKHQPPIVITSLGDPSPVVQVVQDYGGLVFSDVINIKLAKKAIEKGSDGLILISAGAGGHGGTYNPFAFIHEVRTFWDGPIILGGGLTKGEDILAAEAAGADFVYMGSNFIPSTESTAVPGYKQMVVDSSIEDIIYTDVFSGINANYLIPSIVKAGIDVNQLEDMKRADISKIGKADVKAWKDIWGAGQGIGAIKNQLSVAEIVDELQKEYLQAKERVIVNSREMGVPSYPPIH</sequence>
<keyword evidence="6" id="KW-0560">Oxidoreductase</keyword>
<dbReference type="Gene3D" id="3.20.20.70">
    <property type="entry name" value="Aldolase class I"/>
    <property type="match status" value="1"/>
</dbReference>
<dbReference type="STRING" id="640948.SAMN05216238_101331"/>
<dbReference type="AlphaFoldDB" id="A0A1I1SAX8"/>
<organism evidence="8 9">
    <name type="scientific">Lentibacillus persicus</name>
    <dbReference type="NCBI Taxonomy" id="640948"/>
    <lineage>
        <taxon>Bacteria</taxon>
        <taxon>Bacillati</taxon>
        <taxon>Bacillota</taxon>
        <taxon>Bacilli</taxon>
        <taxon>Bacillales</taxon>
        <taxon>Bacillaceae</taxon>
        <taxon>Lentibacillus</taxon>
    </lineage>
</organism>
<dbReference type="Pfam" id="PF03060">
    <property type="entry name" value="NMO"/>
    <property type="match status" value="1"/>
</dbReference>
<dbReference type="GO" id="GO:0018580">
    <property type="term" value="F:nitronate monooxygenase activity"/>
    <property type="evidence" value="ECO:0007669"/>
    <property type="project" value="InterPro"/>
</dbReference>
<evidence type="ECO:0000256" key="4">
    <source>
        <dbReference type="ARBA" id="ARBA00022630"/>
    </source>
</evidence>
<evidence type="ECO:0000256" key="1">
    <source>
        <dbReference type="ARBA" id="ARBA00003535"/>
    </source>
</evidence>
<evidence type="ECO:0000256" key="7">
    <source>
        <dbReference type="ARBA" id="ARBA00023033"/>
    </source>
</evidence>
<dbReference type="CDD" id="cd04730">
    <property type="entry name" value="NPD_like"/>
    <property type="match status" value="1"/>
</dbReference>
<evidence type="ECO:0000256" key="6">
    <source>
        <dbReference type="ARBA" id="ARBA00023002"/>
    </source>
</evidence>
<evidence type="ECO:0000256" key="2">
    <source>
        <dbReference type="ARBA" id="ARBA00009881"/>
    </source>
</evidence>
<dbReference type="PANTHER" id="PTHR42747">
    <property type="entry name" value="NITRONATE MONOOXYGENASE-RELATED"/>
    <property type="match status" value="1"/>
</dbReference>
<dbReference type="SUPFAM" id="SSF51412">
    <property type="entry name" value="Inosine monophosphate dehydrogenase (IMPDH)"/>
    <property type="match status" value="1"/>
</dbReference>
<keyword evidence="7 8" id="KW-0503">Monooxygenase</keyword>
<evidence type="ECO:0000256" key="5">
    <source>
        <dbReference type="ARBA" id="ARBA00022643"/>
    </source>
</evidence>
<comment type="function">
    <text evidence="1">Nitronate monooxygenase that uses molecular oxygen to catalyze the oxidative denitrification of alkyl nitronates. Acts on propionate 3-nitronate (P3N), the presumed physiological substrate. Probably functions in the detoxification of P3N, a metabolic poison produced by plants and fungi as a defense mechanism.</text>
</comment>
<dbReference type="EMBL" id="FOMR01000001">
    <property type="protein sequence ID" value="SFD43665.1"/>
    <property type="molecule type" value="Genomic_DNA"/>
</dbReference>
<keyword evidence="4" id="KW-0285">Flavoprotein</keyword>
<evidence type="ECO:0000313" key="8">
    <source>
        <dbReference type="EMBL" id="SFD43665.1"/>
    </source>
</evidence>
<evidence type="ECO:0000256" key="3">
    <source>
        <dbReference type="ARBA" id="ARBA00013457"/>
    </source>
</evidence>
<proteinExistence type="inferred from homology"/>
<gene>
    <name evidence="8" type="ORF">SAMN05216238_101331</name>
</gene>
<accession>A0A1I1SAX8</accession>
<dbReference type="InterPro" id="IPR004136">
    <property type="entry name" value="NMO"/>
</dbReference>
<evidence type="ECO:0000313" key="9">
    <source>
        <dbReference type="Proteomes" id="UP000199474"/>
    </source>
</evidence>
<protein>
    <recommendedName>
        <fullName evidence="3">Probable nitronate monooxygenase</fullName>
    </recommendedName>
</protein>
<keyword evidence="5" id="KW-0288">FMN</keyword>
<dbReference type="PANTHER" id="PTHR42747:SF4">
    <property type="entry name" value="BLR1330 PROTEIN"/>
    <property type="match status" value="1"/>
</dbReference>
<dbReference type="RefSeq" id="WP_090080355.1">
    <property type="nucleotide sequence ID" value="NZ_FOMR01000001.1"/>
</dbReference>
<name>A0A1I1SAX8_9BACI</name>
<dbReference type="Proteomes" id="UP000199474">
    <property type="component" value="Unassembled WGS sequence"/>
</dbReference>
<dbReference type="OrthoDB" id="9778912at2"/>
<reference evidence="9" key="1">
    <citation type="submission" date="2016-10" db="EMBL/GenBank/DDBJ databases">
        <authorList>
            <person name="Varghese N."/>
            <person name="Submissions S."/>
        </authorList>
    </citation>
    <scope>NUCLEOTIDE SEQUENCE [LARGE SCALE GENOMIC DNA]</scope>
    <source>
        <strain evidence="9">DSM 22530</strain>
    </source>
</reference>